<organism evidence="3 4">
    <name type="scientific">Microbacterium immunditiarum</name>
    <dbReference type="NCBI Taxonomy" id="337480"/>
    <lineage>
        <taxon>Bacteria</taxon>
        <taxon>Bacillati</taxon>
        <taxon>Actinomycetota</taxon>
        <taxon>Actinomycetes</taxon>
        <taxon>Micrococcales</taxon>
        <taxon>Microbacteriaceae</taxon>
        <taxon>Microbacterium</taxon>
    </lineage>
</organism>
<comment type="caution">
    <text evidence="3">The sequence shown here is derived from an EMBL/GenBank/DDBJ whole genome shotgun (WGS) entry which is preliminary data.</text>
</comment>
<dbReference type="GO" id="GO:0004180">
    <property type="term" value="F:carboxypeptidase activity"/>
    <property type="evidence" value="ECO:0007669"/>
    <property type="project" value="UniProtKB-KW"/>
</dbReference>
<keyword evidence="1" id="KW-0812">Transmembrane</keyword>
<dbReference type="SUPFAM" id="SSF55166">
    <property type="entry name" value="Hedgehog/DD-peptidase"/>
    <property type="match status" value="1"/>
</dbReference>
<name>A0A7Y9GQB7_9MICO</name>
<dbReference type="InterPro" id="IPR052179">
    <property type="entry name" value="DD-CPase-like"/>
</dbReference>
<evidence type="ECO:0000313" key="4">
    <source>
        <dbReference type="Proteomes" id="UP000576969"/>
    </source>
</evidence>
<dbReference type="GO" id="GO:0006508">
    <property type="term" value="P:proteolysis"/>
    <property type="evidence" value="ECO:0007669"/>
    <property type="project" value="InterPro"/>
</dbReference>
<dbReference type="EMBL" id="JACCBV010000001">
    <property type="protein sequence ID" value="NYE20702.1"/>
    <property type="molecule type" value="Genomic_DNA"/>
</dbReference>
<keyword evidence="4" id="KW-1185">Reference proteome</keyword>
<feature type="transmembrane region" description="Helical" evidence="1">
    <location>
        <begin position="12"/>
        <end position="34"/>
    </location>
</feature>
<dbReference type="InterPro" id="IPR003709">
    <property type="entry name" value="VanY-like_core_dom"/>
</dbReference>
<keyword evidence="3" id="KW-0378">Hydrolase</keyword>
<dbReference type="CDD" id="cd14846">
    <property type="entry name" value="Peptidase_M15_like"/>
    <property type="match status" value="1"/>
</dbReference>
<reference evidence="3 4" key="1">
    <citation type="submission" date="2020-07" db="EMBL/GenBank/DDBJ databases">
        <title>Sequencing the genomes of 1000 actinobacteria strains.</title>
        <authorList>
            <person name="Klenk H.-P."/>
        </authorList>
    </citation>
    <scope>NUCLEOTIDE SEQUENCE [LARGE SCALE GENOMIC DNA]</scope>
    <source>
        <strain evidence="3 4">DSM 24662</strain>
    </source>
</reference>
<dbReference type="Gene3D" id="3.30.1380.10">
    <property type="match status" value="1"/>
</dbReference>
<keyword evidence="1" id="KW-1133">Transmembrane helix</keyword>
<evidence type="ECO:0000259" key="2">
    <source>
        <dbReference type="Pfam" id="PF02557"/>
    </source>
</evidence>
<dbReference type="AlphaFoldDB" id="A0A7Y9GQB7"/>
<sequence>MRRQSAEVVVRRTIGLALVGTVIAGTALVGSLVLQTVPSSAESVASTPAAPPLLEPDGSLPAGVTAFDDEYAGVARVSPDLLEALRAAATAAEGEGIRFFVNSGWRSPEYQTRLLDDAVAEYGSREEAARWVATAETSPHVTGDAVDVGETDATSWLSQHGAAFGLCQIYANERWHFELRPQAVTEACPPMFPDPTFDPRMQG</sequence>
<feature type="domain" description="D-alanyl-D-alanine carboxypeptidase-like core" evidence="2">
    <location>
        <begin position="76"/>
        <end position="167"/>
    </location>
</feature>
<gene>
    <name evidence="3" type="ORF">BJ991_002730</name>
</gene>
<dbReference type="RefSeq" id="WP_179490832.1">
    <property type="nucleotide sequence ID" value="NZ_JACCBV010000001.1"/>
</dbReference>
<dbReference type="PANTHER" id="PTHR34385:SF1">
    <property type="entry name" value="PEPTIDOGLYCAN L-ALANYL-D-GLUTAMATE ENDOPEPTIDASE CWLK"/>
    <property type="match status" value="1"/>
</dbReference>
<proteinExistence type="predicted"/>
<dbReference type="Proteomes" id="UP000576969">
    <property type="component" value="Unassembled WGS sequence"/>
</dbReference>
<protein>
    <submittedName>
        <fullName evidence="3">LAS superfamily LD-carboxypeptidase LdcB</fullName>
    </submittedName>
</protein>
<keyword evidence="1" id="KW-0472">Membrane</keyword>
<dbReference type="InterPro" id="IPR009045">
    <property type="entry name" value="Zn_M74/Hedgehog-like"/>
</dbReference>
<accession>A0A7Y9GQB7</accession>
<keyword evidence="3" id="KW-0121">Carboxypeptidase</keyword>
<evidence type="ECO:0000256" key="1">
    <source>
        <dbReference type="SAM" id="Phobius"/>
    </source>
</evidence>
<dbReference type="PANTHER" id="PTHR34385">
    <property type="entry name" value="D-ALANYL-D-ALANINE CARBOXYPEPTIDASE"/>
    <property type="match status" value="1"/>
</dbReference>
<evidence type="ECO:0000313" key="3">
    <source>
        <dbReference type="EMBL" id="NYE20702.1"/>
    </source>
</evidence>
<dbReference type="Pfam" id="PF02557">
    <property type="entry name" value="VanY"/>
    <property type="match status" value="1"/>
</dbReference>
<keyword evidence="3" id="KW-0645">Protease</keyword>